<dbReference type="Proteomes" id="UP000531594">
    <property type="component" value="Unassembled WGS sequence"/>
</dbReference>
<dbReference type="InterPro" id="IPR039076">
    <property type="entry name" value="DivIC"/>
</dbReference>
<protein>
    <submittedName>
        <fullName evidence="3">Cell division protein DivIC</fullName>
    </submittedName>
</protein>
<feature type="transmembrane region" description="Helical" evidence="2">
    <location>
        <begin position="38"/>
        <end position="57"/>
    </location>
</feature>
<keyword evidence="2" id="KW-0812">Transmembrane</keyword>
<keyword evidence="3" id="KW-0132">Cell division</keyword>
<evidence type="ECO:0000256" key="1">
    <source>
        <dbReference type="SAM" id="Coils"/>
    </source>
</evidence>
<keyword evidence="2" id="KW-1133">Transmembrane helix</keyword>
<evidence type="ECO:0000313" key="3">
    <source>
        <dbReference type="EMBL" id="MBB6447462.1"/>
    </source>
</evidence>
<keyword evidence="1" id="KW-0175">Coiled coil</keyword>
<dbReference type="PANTHER" id="PTHR40027">
    <property type="entry name" value="CELL DIVISION PROTEIN DIVIC"/>
    <property type="match status" value="1"/>
</dbReference>
<dbReference type="AlphaFoldDB" id="A0A7X0LYF8"/>
<keyword evidence="3" id="KW-0131">Cell cycle</keyword>
<evidence type="ECO:0000256" key="2">
    <source>
        <dbReference type="SAM" id="Phobius"/>
    </source>
</evidence>
<sequence length="131" mass="15012">MGAMKKPQITKLKTQYAVQQEEGQLLAARRKKVLIRRLSAFFVLTAVIAFLMVSTVVSQNHAEAKKLEEKEQLEKELAGLKNDEASLKDEIVKLNDDDYIAKLARKEYFLSEKDEIIFTLPKKDNKEETAK</sequence>
<keyword evidence="2" id="KW-0472">Membrane</keyword>
<dbReference type="GO" id="GO:0051301">
    <property type="term" value="P:cell division"/>
    <property type="evidence" value="ECO:0007669"/>
    <property type="project" value="UniProtKB-KW"/>
</dbReference>
<dbReference type="InterPro" id="IPR007060">
    <property type="entry name" value="FtsL/DivIC"/>
</dbReference>
<accession>A0A7X0LYF8</accession>
<dbReference type="RefSeq" id="WP_184529437.1">
    <property type="nucleotide sequence ID" value="NZ_JACHGK010000022.1"/>
</dbReference>
<organism evidence="3 4">
    <name type="scientific">Bacillus benzoevorans</name>
    <dbReference type="NCBI Taxonomy" id="1456"/>
    <lineage>
        <taxon>Bacteria</taxon>
        <taxon>Bacillati</taxon>
        <taxon>Bacillota</taxon>
        <taxon>Bacilli</taxon>
        <taxon>Bacillales</taxon>
        <taxon>Bacillaceae</taxon>
        <taxon>Bacillus</taxon>
    </lineage>
</organism>
<feature type="coiled-coil region" evidence="1">
    <location>
        <begin position="63"/>
        <end position="97"/>
    </location>
</feature>
<reference evidence="3 4" key="1">
    <citation type="submission" date="2020-08" db="EMBL/GenBank/DDBJ databases">
        <title>Genomic Encyclopedia of Type Strains, Phase IV (KMG-IV): sequencing the most valuable type-strain genomes for metagenomic binning, comparative biology and taxonomic classification.</title>
        <authorList>
            <person name="Goeker M."/>
        </authorList>
    </citation>
    <scope>NUCLEOTIDE SEQUENCE [LARGE SCALE GENOMIC DNA]</scope>
    <source>
        <strain evidence="3 4">DSM 5391</strain>
    </source>
</reference>
<dbReference type="EMBL" id="JACHGK010000022">
    <property type="protein sequence ID" value="MBB6447462.1"/>
    <property type="molecule type" value="Genomic_DNA"/>
</dbReference>
<name>A0A7X0LYF8_9BACI</name>
<evidence type="ECO:0000313" key="4">
    <source>
        <dbReference type="Proteomes" id="UP000531594"/>
    </source>
</evidence>
<gene>
    <name evidence="3" type="ORF">HNR53_004143</name>
</gene>
<dbReference type="PANTHER" id="PTHR40027:SF1">
    <property type="entry name" value="CELL DIVISION PROTEIN DIVIC"/>
    <property type="match status" value="1"/>
</dbReference>
<proteinExistence type="predicted"/>
<comment type="caution">
    <text evidence="3">The sequence shown here is derived from an EMBL/GenBank/DDBJ whole genome shotgun (WGS) entry which is preliminary data.</text>
</comment>
<keyword evidence="4" id="KW-1185">Reference proteome</keyword>
<dbReference type="Pfam" id="PF04977">
    <property type="entry name" value="DivIC"/>
    <property type="match status" value="1"/>
</dbReference>